<dbReference type="PANTHER" id="PTHR30288">
    <property type="entry name" value="FLAGELLAR CAP/ASSEMBLY PROTEIN FLID"/>
    <property type="match status" value="1"/>
</dbReference>
<organism evidence="8 9">
    <name type="scientific">Iocasia fonsfrigidae</name>
    <dbReference type="NCBI Taxonomy" id="2682810"/>
    <lineage>
        <taxon>Bacteria</taxon>
        <taxon>Bacillati</taxon>
        <taxon>Bacillota</taxon>
        <taxon>Clostridia</taxon>
        <taxon>Halanaerobiales</taxon>
        <taxon>Halanaerobiaceae</taxon>
        <taxon>Iocasia</taxon>
    </lineage>
</organism>
<keyword evidence="9" id="KW-1185">Reference proteome</keyword>
<comment type="subcellular location">
    <subcellularLocation>
        <location evidence="5">Secreted</location>
    </subcellularLocation>
    <subcellularLocation>
        <location evidence="5">Bacterial flagellum</location>
    </subcellularLocation>
</comment>
<dbReference type="GO" id="GO:0009421">
    <property type="term" value="C:bacterial-type flagellum filament cap"/>
    <property type="evidence" value="ECO:0007669"/>
    <property type="project" value="InterPro"/>
</dbReference>
<evidence type="ECO:0000313" key="9">
    <source>
        <dbReference type="Proteomes" id="UP000665020"/>
    </source>
</evidence>
<gene>
    <name evidence="8" type="primary">fliD</name>
    <name evidence="8" type="ORF">GM661_02555</name>
</gene>
<dbReference type="Pfam" id="PF02465">
    <property type="entry name" value="FliD_N"/>
    <property type="match status" value="1"/>
</dbReference>
<sequence>MGLSIGGFNGIDTDELLTKLMYIEKAPLRRLEEDKKEVQAQISAWQQLNSALDTFKSKAGDLSDIFDKMAPTVDDEEVLTATANSFASSGNYEIEVKQLFQAHTVASSAEVEADTISGSFDIEINDYSITIDVSEASLQDIADKINNTIIDHDGDSNTDKIQLAQASVVDNKLVVQAAGDVINEGTNITNEVSFTNETNNILSTLHLDTMDTVQNHQMAQFKVNGLLVERGSNEDIDDVIKGVTLNLEGKLSEAGETTTLRVGTDKEAMKEKIKAFVDQYNSLLKTINKYGHPDEAEIEKGEGDAVLSGESALSTVESMMYSSVMNPNGSLSSADWLSNTPLSWDAGTTNNLVIDGTTVSLDGASTLEEIAEQINTELGKDMASIKDNRLVLTSEGSLAVDLTGSDGVVLTDLQIPETFKTNVVSLMGITVDRYGEMSIDEDKLDQALSKNMSDVKQMFTGVNGIVDRVETNVDNAIKSYSYSSGGGYVSGRISTLQKEIKYIDEDIENMERRLDMKEITLKAKFTRMDQLMTQLKNQGSWFTSNSSS</sequence>
<accession>A0A8A7KFJ8</accession>
<comment type="function">
    <text evidence="5">Required for morphogenesis and for the elongation of the flagellar filament by facilitating polymerization of the flagellin monomers at the tip of growing filament. Forms a capping structure, which prevents flagellin subunits (transported through the central channel of the flagellum) from leaking out without polymerization at the distal end.</text>
</comment>
<dbReference type="InterPro" id="IPR040026">
    <property type="entry name" value="FliD"/>
</dbReference>
<dbReference type="Pfam" id="PF07195">
    <property type="entry name" value="FliD_C"/>
    <property type="match status" value="1"/>
</dbReference>
<feature type="domain" description="Flagellar hook-associated protein 2 C-terminal" evidence="7">
    <location>
        <begin position="219"/>
        <end position="376"/>
    </location>
</feature>
<comment type="subunit">
    <text evidence="2 5">Homopentamer.</text>
</comment>
<feature type="domain" description="Flagellar hook-associated protein 2 N-terminal" evidence="6">
    <location>
        <begin position="10"/>
        <end position="103"/>
    </location>
</feature>
<comment type="similarity">
    <text evidence="1 5">Belongs to the FliD family.</text>
</comment>
<dbReference type="AlphaFoldDB" id="A0A8A7KFJ8"/>
<dbReference type="GO" id="GO:0071973">
    <property type="term" value="P:bacterial-type flagellum-dependent cell motility"/>
    <property type="evidence" value="ECO:0007669"/>
    <property type="project" value="TreeGrafter"/>
</dbReference>
<dbReference type="InterPro" id="IPR003481">
    <property type="entry name" value="FliD_N"/>
</dbReference>
<reference evidence="8" key="1">
    <citation type="submission" date="2019-12" db="EMBL/GenBank/DDBJ databases">
        <authorList>
            <person name="zhang j."/>
            <person name="sun C.M."/>
        </authorList>
    </citation>
    <scope>NUCLEOTIDE SEQUENCE</scope>
    <source>
        <strain evidence="8">NS-1</strain>
    </source>
</reference>
<evidence type="ECO:0000256" key="1">
    <source>
        <dbReference type="ARBA" id="ARBA00009764"/>
    </source>
</evidence>
<dbReference type="GO" id="GO:0007155">
    <property type="term" value="P:cell adhesion"/>
    <property type="evidence" value="ECO:0007669"/>
    <property type="project" value="InterPro"/>
</dbReference>
<keyword evidence="8" id="KW-0969">Cilium</keyword>
<dbReference type="Proteomes" id="UP000665020">
    <property type="component" value="Chromosome"/>
</dbReference>
<keyword evidence="4 5" id="KW-0975">Bacterial flagellum</keyword>
<protein>
    <recommendedName>
        <fullName evidence="5">Flagellar hook-associated protein 2</fullName>
        <shortName evidence="5">HAP2</shortName>
    </recommendedName>
    <alternativeName>
        <fullName evidence="5">Flagellar cap protein</fullName>
    </alternativeName>
</protein>
<keyword evidence="8" id="KW-0282">Flagellum</keyword>
<proteinExistence type="inferred from homology"/>
<keyword evidence="8" id="KW-0966">Cell projection</keyword>
<evidence type="ECO:0000256" key="4">
    <source>
        <dbReference type="ARBA" id="ARBA00023143"/>
    </source>
</evidence>
<dbReference type="GO" id="GO:0009424">
    <property type="term" value="C:bacterial-type flagellum hook"/>
    <property type="evidence" value="ECO:0007669"/>
    <property type="project" value="UniProtKB-UniRule"/>
</dbReference>
<evidence type="ECO:0000313" key="8">
    <source>
        <dbReference type="EMBL" id="QTL96934.1"/>
    </source>
</evidence>
<evidence type="ECO:0000256" key="2">
    <source>
        <dbReference type="ARBA" id="ARBA00011255"/>
    </source>
</evidence>
<dbReference type="RefSeq" id="WP_230868605.1">
    <property type="nucleotide sequence ID" value="NZ_CP046640.1"/>
</dbReference>
<dbReference type="PANTHER" id="PTHR30288:SF0">
    <property type="entry name" value="FLAGELLAR HOOK-ASSOCIATED PROTEIN 2"/>
    <property type="match status" value="1"/>
</dbReference>
<dbReference type="InterPro" id="IPR010809">
    <property type="entry name" value="FliD_C"/>
</dbReference>
<dbReference type="KEGG" id="ifn:GM661_02555"/>
<dbReference type="EMBL" id="CP046640">
    <property type="protein sequence ID" value="QTL96934.1"/>
    <property type="molecule type" value="Genomic_DNA"/>
</dbReference>
<evidence type="ECO:0000259" key="6">
    <source>
        <dbReference type="Pfam" id="PF02465"/>
    </source>
</evidence>
<dbReference type="GO" id="GO:0005576">
    <property type="term" value="C:extracellular region"/>
    <property type="evidence" value="ECO:0007669"/>
    <property type="project" value="UniProtKB-SubCell"/>
</dbReference>
<evidence type="ECO:0000256" key="5">
    <source>
        <dbReference type="RuleBase" id="RU362066"/>
    </source>
</evidence>
<evidence type="ECO:0000256" key="3">
    <source>
        <dbReference type="ARBA" id="ARBA00023054"/>
    </source>
</evidence>
<keyword evidence="5" id="KW-0964">Secreted</keyword>
<name>A0A8A7KFJ8_9FIRM</name>
<keyword evidence="3" id="KW-0175">Coiled coil</keyword>
<evidence type="ECO:0000259" key="7">
    <source>
        <dbReference type="Pfam" id="PF07195"/>
    </source>
</evidence>